<organism evidence="2">
    <name type="scientific">Lichtheimia ramosa</name>
    <dbReference type="NCBI Taxonomy" id="688394"/>
    <lineage>
        <taxon>Eukaryota</taxon>
        <taxon>Fungi</taxon>
        <taxon>Fungi incertae sedis</taxon>
        <taxon>Mucoromycota</taxon>
        <taxon>Mucoromycotina</taxon>
        <taxon>Mucoromycetes</taxon>
        <taxon>Mucorales</taxon>
        <taxon>Lichtheimiaceae</taxon>
        <taxon>Lichtheimia</taxon>
    </lineage>
</organism>
<name>A0A077WNN2_9FUNG</name>
<gene>
    <name evidence="2" type="ORF">LRAMOSA10581</name>
</gene>
<protein>
    <recommendedName>
        <fullName evidence="3">Rho-GAP domain-containing protein</fullName>
    </recommendedName>
</protein>
<dbReference type="OrthoDB" id="79452at2759"/>
<dbReference type="EMBL" id="LK023330">
    <property type="protein sequence ID" value="CDS09221.1"/>
    <property type="molecule type" value="Genomic_DNA"/>
</dbReference>
<feature type="compositionally biased region" description="Basic residues" evidence="1">
    <location>
        <begin position="53"/>
        <end position="63"/>
    </location>
</feature>
<feature type="region of interest" description="Disordered" evidence="1">
    <location>
        <begin position="53"/>
        <end position="78"/>
    </location>
</feature>
<feature type="compositionally biased region" description="Polar residues" evidence="1">
    <location>
        <begin position="69"/>
        <end position="78"/>
    </location>
</feature>
<feature type="region of interest" description="Disordered" evidence="1">
    <location>
        <begin position="231"/>
        <end position="253"/>
    </location>
</feature>
<reference evidence="2" key="1">
    <citation type="journal article" date="2014" name="Genome Announc.">
        <title>De novo whole-genome sequence and genome annotation of Lichtheimia ramosa.</title>
        <authorList>
            <person name="Linde J."/>
            <person name="Schwartze V."/>
            <person name="Binder U."/>
            <person name="Lass-Florl C."/>
            <person name="Voigt K."/>
            <person name="Horn F."/>
        </authorList>
    </citation>
    <scope>NUCLEOTIDE SEQUENCE</scope>
    <source>
        <strain evidence="2">JMRC FSU:6197</strain>
    </source>
</reference>
<evidence type="ECO:0000256" key="1">
    <source>
        <dbReference type="SAM" id="MobiDB-lite"/>
    </source>
</evidence>
<feature type="compositionally biased region" description="Low complexity" evidence="1">
    <location>
        <begin position="244"/>
        <end position="253"/>
    </location>
</feature>
<sequence>MSAENLAIIFAPTCIRLDAISHLLPDHSPSMTSSTSTKSFSFSSQFSSSRLFRKTSLKRRHSSRKLDNHSTTATSTTSLPCQEHRWGDICRSILFSRRNNGKSRNDQDSKRPIPRYEPDKLMQLDMVKAQTSWSQLFELMINDPPFEQHVEKSNLHSPFELSCMNEALIEHQQDQDQLSTKDTPSTVYFDSLDEQDPTGRTMLDILDDTMAALSEDTAAFFETMVPSEKILSHRSKRGTQSDQSSTVTTLTSTTTTTTTAAAAAPATAIVPMTTAAVMEDPRDSPRFAGTKYEAVWQHWREREAAEQLQPTPGPIPPRSMKRSSGIPLNGGDWLKALSQHHFVADKQRPLSLTFMPRSPAQQRLSAFLR</sequence>
<proteinExistence type="predicted"/>
<dbReference type="AlphaFoldDB" id="A0A077WNN2"/>
<evidence type="ECO:0008006" key="3">
    <source>
        <dbReference type="Google" id="ProtNLM"/>
    </source>
</evidence>
<evidence type="ECO:0000313" key="2">
    <source>
        <dbReference type="EMBL" id="CDS09221.1"/>
    </source>
</evidence>
<accession>A0A077WNN2</accession>